<dbReference type="Pfam" id="PF00309">
    <property type="entry name" value="Sigma54_AID"/>
    <property type="match status" value="1"/>
</dbReference>
<keyword evidence="5" id="KW-0805">Transcription regulation</keyword>
<dbReference type="GO" id="GO:0000428">
    <property type="term" value="C:DNA-directed RNA polymerase complex"/>
    <property type="evidence" value="ECO:0007669"/>
    <property type="project" value="UniProtKB-KW"/>
</dbReference>
<dbReference type="PRINTS" id="PR00045">
    <property type="entry name" value="SIGMA54FCT"/>
</dbReference>
<keyword evidence="6" id="KW-0731">Sigma factor</keyword>
<keyword evidence="12" id="KW-1185">Reference proteome</keyword>
<organism evidence="11 12">
    <name type="scientific">Clostridium bovifaecis</name>
    <dbReference type="NCBI Taxonomy" id="2184719"/>
    <lineage>
        <taxon>Bacteria</taxon>
        <taxon>Bacillati</taxon>
        <taxon>Bacillota</taxon>
        <taxon>Clostridia</taxon>
        <taxon>Eubacteriales</taxon>
        <taxon>Clostridiaceae</taxon>
        <taxon>Clostridium</taxon>
    </lineage>
</organism>
<dbReference type="GO" id="GO:0016987">
    <property type="term" value="F:sigma factor activity"/>
    <property type="evidence" value="ECO:0007669"/>
    <property type="project" value="UniProtKB-KW"/>
</dbReference>
<evidence type="ECO:0000256" key="4">
    <source>
        <dbReference type="ARBA" id="ARBA00022695"/>
    </source>
</evidence>
<dbReference type="GO" id="GO:0006352">
    <property type="term" value="P:DNA-templated transcription initiation"/>
    <property type="evidence" value="ECO:0007669"/>
    <property type="project" value="InterPro"/>
</dbReference>
<comment type="similarity">
    <text evidence="1">Belongs to the sigma-54 factor family.</text>
</comment>
<feature type="domain" description="RNA polymerase sigma factor 54 core-binding" evidence="10">
    <location>
        <begin position="97"/>
        <end position="283"/>
    </location>
</feature>
<dbReference type="PROSITE" id="PS00717">
    <property type="entry name" value="SIGMA54_1"/>
    <property type="match status" value="1"/>
</dbReference>
<proteinExistence type="inferred from homology"/>
<keyword evidence="4" id="KW-0548">Nucleotidyltransferase</keyword>
<dbReference type="PROSITE" id="PS00718">
    <property type="entry name" value="SIGMA54_2"/>
    <property type="match status" value="1"/>
</dbReference>
<evidence type="ECO:0000256" key="6">
    <source>
        <dbReference type="ARBA" id="ARBA00023082"/>
    </source>
</evidence>
<protein>
    <submittedName>
        <fullName evidence="11">RNA polymerase factor sigma-54</fullName>
    </submittedName>
</protein>
<evidence type="ECO:0000256" key="7">
    <source>
        <dbReference type="ARBA" id="ARBA00023125"/>
    </source>
</evidence>
<dbReference type="InterPro" id="IPR007046">
    <property type="entry name" value="RNA_pol_sigma_54_core-bd"/>
</dbReference>
<evidence type="ECO:0000256" key="3">
    <source>
        <dbReference type="ARBA" id="ARBA00022679"/>
    </source>
</evidence>
<dbReference type="Pfam" id="PF04963">
    <property type="entry name" value="Sigma54_CBD"/>
    <property type="match status" value="1"/>
</dbReference>
<keyword evidence="8" id="KW-0804">Transcription</keyword>
<dbReference type="PANTHER" id="PTHR32248">
    <property type="entry name" value="RNA POLYMERASE SIGMA-54 FACTOR"/>
    <property type="match status" value="1"/>
</dbReference>
<evidence type="ECO:0000256" key="5">
    <source>
        <dbReference type="ARBA" id="ARBA00023015"/>
    </source>
</evidence>
<dbReference type="Pfam" id="PF04552">
    <property type="entry name" value="Sigma54_DBD"/>
    <property type="match status" value="1"/>
</dbReference>
<dbReference type="PANTHER" id="PTHR32248:SF4">
    <property type="entry name" value="RNA POLYMERASE SIGMA-54 FACTOR"/>
    <property type="match status" value="1"/>
</dbReference>
<evidence type="ECO:0000259" key="10">
    <source>
        <dbReference type="Pfam" id="PF04963"/>
    </source>
</evidence>
<dbReference type="Gene3D" id="1.10.10.1330">
    <property type="entry name" value="RNA polymerase sigma-54 factor, core-binding domain"/>
    <property type="match status" value="1"/>
</dbReference>
<accession>A0A6I6F6D4</accession>
<dbReference type="PIRSF" id="PIRSF000774">
    <property type="entry name" value="RpoN"/>
    <property type="match status" value="1"/>
</dbReference>
<dbReference type="Proteomes" id="UP000422764">
    <property type="component" value="Chromosome"/>
</dbReference>
<dbReference type="EMBL" id="CP046522">
    <property type="protein sequence ID" value="QGU96047.1"/>
    <property type="molecule type" value="Genomic_DNA"/>
</dbReference>
<evidence type="ECO:0000256" key="2">
    <source>
        <dbReference type="ARBA" id="ARBA00022478"/>
    </source>
</evidence>
<keyword evidence="7" id="KW-0238">DNA-binding</keyword>
<dbReference type="NCBIfam" id="TIGR02395">
    <property type="entry name" value="rpoN_sigma"/>
    <property type="match status" value="1"/>
</dbReference>
<dbReference type="GO" id="GO:0001216">
    <property type="term" value="F:DNA-binding transcription activator activity"/>
    <property type="evidence" value="ECO:0007669"/>
    <property type="project" value="InterPro"/>
</dbReference>
<dbReference type="AlphaFoldDB" id="A0A6I6F6D4"/>
<evidence type="ECO:0000259" key="9">
    <source>
        <dbReference type="Pfam" id="PF04552"/>
    </source>
</evidence>
<evidence type="ECO:0000313" key="12">
    <source>
        <dbReference type="Proteomes" id="UP000422764"/>
    </source>
</evidence>
<evidence type="ECO:0000313" key="11">
    <source>
        <dbReference type="EMBL" id="QGU96047.1"/>
    </source>
</evidence>
<evidence type="ECO:0000256" key="1">
    <source>
        <dbReference type="ARBA" id="ARBA00008798"/>
    </source>
</evidence>
<keyword evidence="3" id="KW-0808">Transferase</keyword>
<dbReference type="InterPro" id="IPR000394">
    <property type="entry name" value="RNA_pol_sigma_54"/>
</dbReference>
<name>A0A6I6F6D4_9CLOT</name>
<evidence type="ECO:0000256" key="8">
    <source>
        <dbReference type="ARBA" id="ARBA00023163"/>
    </source>
</evidence>
<sequence length="457" mass="53551">MKMEFKLNLTQEQKLIMTQQMQLSVKLLQMSNFEIQNYIEKELQENPVLDAEYKKNDSEKPKDEIDYKSFIKYLEFDDYGHGNYSRDRDEDEISPFNFISAKKSLKEFLMEQILELNESTFIKSICKYMIENIDHKGYLDITLEEIQKELSISSELAESCLNIVQSLEPHGIGARDLKECLKIQLKVKGFQDENVYRIIDNYLEMIAENKYNVIAKELKVDVKKAQEYGDLIKSLEPKPSRGFFTGEETKYIVPEAYIKKINGEYCIIMNDGSIPKLNINQLYKQIINNEDDKETVRFVKDKLNSAVFLIKSINQRENTIYSILEKIVEIQKDYFEFGEAFLKPMTLKEIADHLEIHESTVSRAIREKYIHTDKGTIKIKDLFTTGISRVDSFEDVSTKIIKKEIEELVNNEDKKKPLSDQKICALLKEKDIDISRRTVAKYREEIGIKSSSKRKRF</sequence>
<dbReference type="Gene3D" id="1.10.10.60">
    <property type="entry name" value="Homeodomain-like"/>
    <property type="match status" value="1"/>
</dbReference>
<dbReference type="InterPro" id="IPR038709">
    <property type="entry name" value="RpoN_core-bd_sf"/>
</dbReference>
<reference evidence="11 12" key="1">
    <citation type="submission" date="2019-12" db="EMBL/GenBank/DDBJ databases">
        <title>Genome sequenceing of Clostridium bovifaecis.</title>
        <authorList>
            <person name="Yao Y."/>
        </authorList>
    </citation>
    <scope>NUCLEOTIDE SEQUENCE [LARGE SCALE GENOMIC DNA]</scope>
    <source>
        <strain evidence="11 12">BXX</strain>
    </source>
</reference>
<feature type="domain" description="RNA polymerase sigma factor 54 DNA-binding" evidence="9">
    <location>
        <begin position="298"/>
        <end position="456"/>
    </location>
</feature>
<dbReference type="GO" id="GO:0016779">
    <property type="term" value="F:nucleotidyltransferase activity"/>
    <property type="evidence" value="ECO:0007669"/>
    <property type="project" value="UniProtKB-KW"/>
</dbReference>
<dbReference type="GO" id="GO:0003677">
    <property type="term" value="F:DNA binding"/>
    <property type="evidence" value="ECO:0007669"/>
    <property type="project" value="UniProtKB-KW"/>
</dbReference>
<keyword evidence="2" id="KW-0240">DNA-directed RNA polymerase</keyword>
<dbReference type="InterPro" id="IPR007634">
    <property type="entry name" value="RNA_pol_sigma_54_DNA-bd"/>
</dbReference>
<dbReference type="PROSITE" id="PS50044">
    <property type="entry name" value="SIGMA54_3"/>
    <property type="match status" value="1"/>
</dbReference>
<gene>
    <name evidence="11" type="ORF">GOM49_13945</name>
</gene>